<feature type="region of interest" description="Disordered" evidence="1">
    <location>
        <begin position="1"/>
        <end position="32"/>
    </location>
</feature>
<dbReference type="Proteomes" id="UP001500151">
    <property type="component" value="Unassembled WGS sequence"/>
</dbReference>
<reference evidence="3" key="1">
    <citation type="journal article" date="2019" name="Int. J. Syst. Evol. Microbiol.">
        <title>The Global Catalogue of Microorganisms (GCM) 10K type strain sequencing project: providing services to taxonomists for standard genome sequencing and annotation.</title>
        <authorList>
            <consortium name="The Broad Institute Genomics Platform"/>
            <consortium name="The Broad Institute Genome Sequencing Center for Infectious Disease"/>
            <person name="Wu L."/>
            <person name="Ma J."/>
        </authorList>
    </citation>
    <scope>NUCLEOTIDE SEQUENCE [LARGE SCALE GENOMIC DNA]</scope>
    <source>
        <strain evidence="3">JCM 4524</strain>
    </source>
</reference>
<evidence type="ECO:0000313" key="3">
    <source>
        <dbReference type="Proteomes" id="UP001500151"/>
    </source>
</evidence>
<name>A0ABP6E0Q4_9ACTN</name>
<comment type="caution">
    <text evidence="2">The sequence shown here is derived from an EMBL/GenBank/DDBJ whole genome shotgun (WGS) entry which is preliminary data.</text>
</comment>
<evidence type="ECO:0000256" key="1">
    <source>
        <dbReference type="SAM" id="MobiDB-lite"/>
    </source>
</evidence>
<organism evidence="2 3">
    <name type="scientific">Streptomyces vastus</name>
    <dbReference type="NCBI Taxonomy" id="285451"/>
    <lineage>
        <taxon>Bacteria</taxon>
        <taxon>Bacillati</taxon>
        <taxon>Actinomycetota</taxon>
        <taxon>Actinomycetes</taxon>
        <taxon>Kitasatosporales</taxon>
        <taxon>Streptomycetaceae</taxon>
        <taxon>Streptomyces</taxon>
    </lineage>
</organism>
<feature type="region of interest" description="Disordered" evidence="1">
    <location>
        <begin position="51"/>
        <end position="102"/>
    </location>
</feature>
<dbReference type="EMBL" id="BAAASJ010000113">
    <property type="protein sequence ID" value="GAA2657265.1"/>
    <property type="molecule type" value="Genomic_DNA"/>
</dbReference>
<feature type="compositionally biased region" description="Basic and acidic residues" evidence="1">
    <location>
        <begin position="58"/>
        <end position="74"/>
    </location>
</feature>
<sequence>MPAARLGNGHEDVRGDLGGRSLTRPDGRGVQGVHPVAQPCGQHLLQLGQRAQRGLLDSGDRSTGRRAQADHDGDGLVVVKQQRRQRGPGTEPVTNGSPGGLHRVAEFAQPLHVTAERACLPIAEATQAPVS</sequence>
<keyword evidence="3" id="KW-1185">Reference proteome</keyword>
<gene>
    <name evidence="2" type="ORF">GCM10010307_71710</name>
</gene>
<evidence type="ECO:0000313" key="2">
    <source>
        <dbReference type="EMBL" id="GAA2657265.1"/>
    </source>
</evidence>
<accession>A0ABP6E0Q4</accession>
<feature type="compositionally biased region" description="Basic and acidic residues" evidence="1">
    <location>
        <begin position="8"/>
        <end position="27"/>
    </location>
</feature>
<protein>
    <submittedName>
        <fullName evidence="2">Uncharacterized protein</fullName>
    </submittedName>
</protein>
<proteinExistence type="predicted"/>